<reference evidence="2" key="1">
    <citation type="journal article" date="2022" name="J Glob Antimicrob Resist">
        <title>Comparative analysis of IMP-4- and OXA-58-containing plasmids of three carbapenemase-producing Acinetobacter ursingii strains in the Netherlands.</title>
        <authorList>
            <person name="Hendrickx A.P.A."/>
            <person name="Schade R.P."/>
            <person name="Landman F."/>
            <person name="Bosch T."/>
            <person name="Schouls L.M."/>
            <person name="van Dijk K."/>
        </authorList>
    </citation>
    <scope>NUCLEOTIDE SEQUENCE</scope>
    <source>
        <strain evidence="2">RIVM_C010761</strain>
    </source>
</reference>
<dbReference type="Proteomes" id="UP001164081">
    <property type="component" value="Plasmid pRIVM_C010761_3"/>
</dbReference>
<accession>A0AA46SAS9</accession>
<keyword evidence="1" id="KW-0732">Signal</keyword>
<evidence type="ECO:0000256" key="1">
    <source>
        <dbReference type="SAM" id="SignalP"/>
    </source>
</evidence>
<proteinExistence type="predicted"/>
<dbReference type="EMBL" id="CP089047">
    <property type="protein sequence ID" value="UYF77338.1"/>
    <property type="molecule type" value="Genomic_DNA"/>
</dbReference>
<sequence>MIINRNLLLLSLLSISSHSFAVQAENSYNLLTQQVKGAYSVLTQQKAIGSQQQAESAKNAHQALATAIGAINMSDRLLKFMVDDAGRLGSSQTTSCVVFANQQAEKIKLVQSSIYARDMVSNFMKVMMSNSSEAEANRIERHKNYCSIAEANMGICSILPNGLQSGDSNYSLVFNNNKLQSDTHKAATDYIANIVDNRYSAQDICSNAQCISKQIDYITRTSGNSLSAFVLSNQVSQRLPYNVGGQ</sequence>
<dbReference type="RefSeq" id="WP_263503928.1">
    <property type="nucleotide sequence ID" value="NZ_CP089047.1"/>
</dbReference>
<feature type="chain" id="PRO_5041360976" evidence="1">
    <location>
        <begin position="22"/>
        <end position="246"/>
    </location>
</feature>
<evidence type="ECO:0000313" key="3">
    <source>
        <dbReference type="Proteomes" id="UP001164081"/>
    </source>
</evidence>
<keyword evidence="2" id="KW-0614">Plasmid</keyword>
<protein>
    <submittedName>
        <fullName evidence="2">Uncharacterized protein</fullName>
    </submittedName>
</protein>
<geneLocation type="plasmid" evidence="2 3">
    <name>pRIVM_C010761_3</name>
</geneLocation>
<organism evidence="2 3">
    <name type="scientific">Acinetobacter ursingii</name>
    <dbReference type="NCBI Taxonomy" id="108980"/>
    <lineage>
        <taxon>Bacteria</taxon>
        <taxon>Pseudomonadati</taxon>
        <taxon>Pseudomonadota</taxon>
        <taxon>Gammaproteobacteria</taxon>
        <taxon>Moraxellales</taxon>
        <taxon>Moraxellaceae</taxon>
        <taxon>Acinetobacter</taxon>
    </lineage>
</organism>
<gene>
    <name evidence="2" type="ORF">LSO58_18540</name>
</gene>
<evidence type="ECO:0000313" key="2">
    <source>
        <dbReference type="EMBL" id="UYF77338.1"/>
    </source>
</evidence>
<feature type="signal peptide" evidence="1">
    <location>
        <begin position="1"/>
        <end position="21"/>
    </location>
</feature>
<dbReference type="AlphaFoldDB" id="A0AA46SAS9"/>
<name>A0AA46SAS9_9GAMM</name>